<dbReference type="AlphaFoldDB" id="A0A813EWI8"/>
<accession>A0A813EWI8</accession>
<proteinExistence type="predicted"/>
<evidence type="ECO:0000313" key="2">
    <source>
        <dbReference type="EMBL" id="CAE8603132.1"/>
    </source>
</evidence>
<reference evidence="2" key="1">
    <citation type="submission" date="2021-02" db="EMBL/GenBank/DDBJ databases">
        <authorList>
            <person name="Dougan E. K."/>
            <person name="Rhodes N."/>
            <person name="Thang M."/>
            <person name="Chan C."/>
        </authorList>
    </citation>
    <scope>NUCLEOTIDE SEQUENCE</scope>
</reference>
<feature type="compositionally biased region" description="Gly residues" evidence="1">
    <location>
        <begin position="28"/>
        <end position="53"/>
    </location>
</feature>
<gene>
    <name evidence="2" type="ORF">PGLA1383_LOCUS21351</name>
</gene>
<dbReference type="EMBL" id="CAJNNV010015070">
    <property type="protein sequence ID" value="CAE8603132.1"/>
    <property type="molecule type" value="Genomic_DNA"/>
</dbReference>
<evidence type="ECO:0000256" key="1">
    <source>
        <dbReference type="SAM" id="MobiDB-lite"/>
    </source>
</evidence>
<feature type="region of interest" description="Disordered" evidence="1">
    <location>
        <begin position="1"/>
        <end position="137"/>
    </location>
</feature>
<dbReference type="Proteomes" id="UP000654075">
    <property type="component" value="Unassembled WGS sequence"/>
</dbReference>
<feature type="compositionally biased region" description="Polar residues" evidence="1">
    <location>
        <begin position="104"/>
        <end position="118"/>
    </location>
</feature>
<keyword evidence="3" id="KW-1185">Reference proteome</keyword>
<organism evidence="2 3">
    <name type="scientific">Polarella glacialis</name>
    <name type="common">Dinoflagellate</name>
    <dbReference type="NCBI Taxonomy" id="89957"/>
    <lineage>
        <taxon>Eukaryota</taxon>
        <taxon>Sar</taxon>
        <taxon>Alveolata</taxon>
        <taxon>Dinophyceae</taxon>
        <taxon>Suessiales</taxon>
        <taxon>Suessiaceae</taxon>
        <taxon>Polarella</taxon>
    </lineage>
</organism>
<protein>
    <submittedName>
        <fullName evidence="2">Uncharacterized protein</fullName>
    </submittedName>
</protein>
<feature type="compositionally biased region" description="Gly residues" evidence="1">
    <location>
        <begin position="1"/>
        <end position="14"/>
    </location>
</feature>
<feature type="non-terminal residue" evidence="2">
    <location>
        <position position="231"/>
    </location>
</feature>
<evidence type="ECO:0000313" key="3">
    <source>
        <dbReference type="Proteomes" id="UP000654075"/>
    </source>
</evidence>
<sequence length="231" mass="24936">MGGGKGGNSKGGESGSKPETLAARFLHKGGGAGGKSKGGGKGKDAGSGGAKGKGGGKGKSGAKKGALYEEEWKSPGAEEWWEEEWADESKQEEWAEEAEWADEGQSSTHVPSPQTSFVPGSVTGEAKGKGRGKKAKDADFVESELVEGEDWYFEDTLREVLDGDDSPRTANAKKARRHVVYPTMRMEEMATVIGDSMGSRYVGLVQRMRERIRDYEGRCDFAKAEHDRWIL</sequence>
<name>A0A813EWI8_POLGL</name>
<comment type="caution">
    <text evidence="2">The sequence shown here is derived from an EMBL/GenBank/DDBJ whole genome shotgun (WGS) entry which is preliminary data.</text>
</comment>